<accession>A0AAD7TRJ8</accession>
<evidence type="ECO:0000313" key="2">
    <source>
        <dbReference type="Proteomes" id="UP001215151"/>
    </source>
</evidence>
<organism evidence="1 2">
    <name type="scientific">Trametes cubensis</name>
    <dbReference type="NCBI Taxonomy" id="1111947"/>
    <lineage>
        <taxon>Eukaryota</taxon>
        <taxon>Fungi</taxon>
        <taxon>Dikarya</taxon>
        <taxon>Basidiomycota</taxon>
        <taxon>Agaricomycotina</taxon>
        <taxon>Agaricomycetes</taxon>
        <taxon>Polyporales</taxon>
        <taxon>Polyporaceae</taxon>
        <taxon>Trametes</taxon>
    </lineage>
</organism>
<dbReference type="Gene3D" id="1.10.510.10">
    <property type="entry name" value="Transferase(Phosphotransferase) domain 1"/>
    <property type="match status" value="1"/>
</dbReference>
<sequence length="120" mass="14033">MFDFALVALYIDRETGEHVPFRERRGSRGAVLSFGRLFARSPPEFTAYHAHCTSLTYGQKPDYAMLRGLFRERMREEGWGADSQFDWINGSELEKGTLLPEEYVLDVNFVEDRVWDPYLM</sequence>
<dbReference type="Proteomes" id="UP001215151">
    <property type="component" value="Unassembled WGS sequence"/>
</dbReference>
<proteinExistence type="predicted"/>
<dbReference type="EMBL" id="JAPEVG010000218">
    <property type="protein sequence ID" value="KAJ8473566.1"/>
    <property type="molecule type" value="Genomic_DNA"/>
</dbReference>
<reference evidence="1" key="1">
    <citation type="submission" date="2022-11" db="EMBL/GenBank/DDBJ databases">
        <title>Genome Sequence of Cubamyces cubensis.</title>
        <authorList>
            <person name="Buettner E."/>
        </authorList>
    </citation>
    <scope>NUCLEOTIDE SEQUENCE</scope>
    <source>
        <strain evidence="1">MPL-01</strain>
    </source>
</reference>
<comment type="caution">
    <text evidence="1">The sequence shown here is derived from an EMBL/GenBank/DDBJ whole genome shotgun (WGS) entry which is preliminary data.</text>
</comment>
<dbReference type="AlphaFoldDB" id="A0AAD7TRJ8"/>
<keyword evidence="2" id="KW-1185">Reference proteome</keyword>
<gene>
    <name evidence="1" type="ORF">ONZ51_g7783</name>
</gene>
<protein>
    <submittedName>
        <fullName evidence="1">Uncharacterized protein</fullName>
    </submittedName>
</protein>
<name>A0AAD7TRJ8_9APHY</name>
<evidence type="ECO:0000313" key="1">
    <source>
        <dbReference type="EMBL" id="KAJ8473566.1"/>
    </source>
</evidence>